<feature type="compositionally biased region" description="Polar residues" evidence="1">
    <location>
        <begin position="495"/>
        <end position="509"/>
    </location>
</feature>
<dbReference type="InterPro" id="IPR013228">
    <property type="entry name" value="PE-PPE_C"/>
</dbReference>
<dbReference type="InterPro" id="IPR029058">
    <property type="entry name" value="AB_hydrolase_fold"/>
</dbReference>
<feature type="compositionally biased region" description="Polar residues" evidence="1">
    <location>
        <begin position="361"/>
        <end position="373"/>
    </location>
</feature>
<keyword evidence="2" id="KW-1133">Transmembrane helix</keyword>
<feature type="compositionally biased region" description="Basic and acidic residues" evidence="1">
    <location>
        <begin position="438"/>
        <end position="447"/>
    </location>
</feature>
<keyword evidence="2" id="KW-0472">Membrane</keyword>
<dbReference type="Pfam" id="PF08237">
    <property type="entry name" value="PE-PPE"/>
    <property type="match status" value="1"/>
</dbReference>
<evidence type="ECO:0000313" key="5">
    <source>
        <dbReference type="Proteomes" id="UP000045782"/>
    </source>
</evidence>
<feature type="compositionally biased region" description="Basic and acidic residues" evidence="1">
    <location>
        <begin position="510"/>
        <end position="520"/>
    </location>
</feature>
<evidence type="ECO:0000256" key="1">
    <source>
        <dbReference type="SAM" id="MobiDB-lite"/>
    </source>
</evidence>
<protein>
    <submittedName>
        <fullName evidence="4">PE/PPE family protein</fullName>
    </submittedName>
</protein>
<feature type="compositionally biased region" description="Low complexity" evidence="1">
    <location>
        <begin position="385"/>
        <end position="407"/>
    </location>
</feature>
<feature type="region of interest" description="Disordered" evidence="1">
    <location>
        <begin position="338"/>
        <end position="526"/>
    </location>
</feature>
<dbReference type="SUPFAM" id="SSF53474">
    <property type="entry name" value="alpha/beta-Hydrolases"/>
    <property type="match status" value="2"/>
</dbReference>
<feature type="compositionally biased region" description="Basic and acidic residues" evidence="1">
    <location>
        <begin position="475"/>
        <end position="493"/>
    </location>
</feature>
<dbReference type="AlphaFoldDB" id="A0A0U0ZKI0"/>
<reference evidence="4 5" key="1">
    <citation type="submission" date="2015-03" db="EMBL/GenBank/DDBJ databases">
        <authorList>
            <person name="Murphy D."/>
        </authorList>
    </citation>
    <scope>NUCLEOTIDE SEQUENCE [LARGE SCALE GENOMIC DNA]</scope>
    <source>
        <strain evidence="4 5">PAP088</strain>
    </source>
</reference>
<name>A0A0U0ZKI0_9MYCO</name>
<feature type="compositionally biased region" description="Basic and acidic residues" evidence="1">
    <location>
        <begin position="417"/>
        <end position="429"/>
    </location>
</feature>
<dbReference type="Proteomes" id="UP000045782">
    <property type="component" value="Unassembled WGS sequence"/>
</dbReference>
<evidence type="ECO:0000259" key="3">
    <source>
        <dbReference type="Pfam" id="PF08237"/>
    </source>
</evidence>
<accession>A0A0U0ZKI0</accession>
<feature type="transmembrane region" description="Helical" evidence="2">
    <location>
        <begin position="17"/>
        <end position="36"/>
    </location>
</feature>
<organism evidence="4 5">
    <name type="scientific">Mycobacteroides abscessus</name>
    <dbReference type="NCBI Taxonomy" id="36809"/>
    <lineage>
        <taxon>Bacteria</taxon>
        <taxon>Bacillati</taxon>
        <taxon>Actinomycetota</taxon>
        <taxon>Actinomycetes</taxon>
        <taxon>Mycobacteriales</taxon>
        <taxon>Mycobacteriaceae</taxon>
        <taxon>Mycobacteroides</taxon>
    </lineage>
</organism>
<gene>
    <name evidence="4" type="ORF">ERS075579_01040</name>
</gene>
<proteinExistence type="predicted"/>
<sequence length="526" mass="55351">MAGQYSVSGKHHSLRRYVAAIAAVAATCTVLAPLAMESRTIASTLASYVIGIGGNNDGASANIPHKLGGAYSVDYHPVSYPGAIWPVSGLTAPTFKTSVTQGHTNLNDEIVTAGNQPITIVGYSLGAVVVSKSHSDLQQQYPDGNPNIQFVLMGSANTPNGGIFARFPWLKIPLADIESNGAWEPDQFTAKVINTEYDTYGDFPAYFNPLALANSIAAIQYAHPDAYYDRIDPAALDDPDNPNVVKSVQGNTTYYLVRAEHLPLLQPLRDLTNPIGASFVLDAIEPTLRVFIDMAYNRDTSPGTTTQFGFFTPSKNIVDALNKLPTAIAEGAHNVENGLAGATPKQSASTEKPASPPVPQSGPTNPRSATTQIPAPEAPTPSVISLTTAEPSAPPASAKAADPTAIPVSTAVASAARDQEFKPDKKPDPKSTPPSTKDSVEEADKSKHTLKPTLRLPKISVAQPGTAPKSPKFPSLKDHLKSVPGLSEKKDPAADTSSKRSQPTNAPTHTSDKTSDHASETGRGAA</sequence>
<evidence type="ECO:0000256" key="2">
    <source>
        <dbReference type="SAM" id="Phobius"/>
    </source>
</evidence>
<evidence type="ECO:0000313" key="4">
    <source>
        <dbReference type="EMBL" id="CPV39374.1"/>
    </source>
</evidence>
<dbReference type="Gene3D" id="3.40.50.1820">
    <property type="entry name" value="alpha/beta hydrolase"/>
    <property type="match status" value="1"/>
</dbReference>
<dbReference type="EMBL" id="CSWP01000002">
    <property type="protein sequence ID" value="CPV39374.1"/>
    <property type="molecule type" value="Genomic_DNA"/>
</dbReference>
<dbReference type="RefSeq" id="WP_016892462.1">
    <property type="nucleotide sequence ID" value="NZ_CSWP01000002.1"/>
</dbReference>
<feature type="domain" description="PE-PPE" evidence="3">
    <location>
        <begin position="76"/>
        <end position="296"/>
    </location>
</feature>
<keyword evidence="2" id="KW-0812">Transmembrane</keyword>